<dbReference type="InterPro" id="IPR050428">
    <property type="entry name" value="TCS_sensor_his_kinase"/>
</dbReference>
<dbReference type="InterPro" id="IPR005467">
    <property type="entry name" value="His_kinase_dom"/>
</dbReference>
<evidence type="ECO:0000256" key="7">
    <source>
        <dbReference type="ARBA" id="ARBA00022741"/>
    </source>
</evidence>
<comment type="subcellular location">
    <subcellularLocation>
        <location evidence="2">Membrane</location>
        <topology evidence="2">Multi-pass membrane protein</topology>
    </subcellularLocation>
</comment>
<keyword evidence="8 16" id="KW-0418">Kinase</keyword>
<dbReference type="InterPro" id="IPR003660">
    <property type="entry name" value="HAMP_dom"/>
</dbReference>
<dbReference type="PROSITE" id="PS50885">
    <property type="entry name" value="HAMP"/>
    <property type="match status" value="1"/>
</dbReference>
<keyword evidence="7" id="KW-0547">Nucleotide-binding</keyword>
<reference evidence="17 18" key="1">
    <citation type="submission" date="2016-02" db="EMBL/GenBank/DDBJ databases">
        <title>Draft genome sequence of Hydrogenophaga sp. LPB0072.</title>
        <authorList>
            <person name="Shin S.-K."/>
            <person name="Yi H."/>
        </authorList>
    </citation>
    <scope>NUCLEOTIDE SEQUENCE [LARGE SCALE GENOMIC DNA]</scope>
    <source>
        <strain evidence="17 18">LPB0072</strain>
    </source>
</reference>
<dbReference type="SMART" id="SM00387">
    <property type="entry name" value="HATPase_c"/>
    <property type="match status" value="1"/>
</dbReference>
<dbReference type="Proteomes" id="UP000185657">
    <property type="component" value="Unassembled WGS sequence"/>
</dbReference>
<organism evidence="16 19">
    <name type="scientific">Hydrogenophaga crassostreae</name>
    <dbReference type="NCBI Taxonomy" id="1763535"/>
    <lineage>
        <taxon>Bacteria</taxon>
        <taxon>Pseudomonadati</taxon>
        <taxon>Pseudomonadota</taxon>
        <taxon>Betaproteobacteria</taxon>
        <taxon>Burkholderiales</taxon>
        <taxon>Comamonadaceae</taxon>
        <taxon>Hydrogenophaga</taxon>
    </lineage>
</organism>
<proteinExistence type="predicted"/>
<evidence type="ECO:0000256" key="9">
    <source>
        <dbReference type="ARBA" id="ARBA00022840"/>
    </source>
</evidence>
<dbReference type="InterPro" id="IPR036890">
    <property type="entry name" value="HATPase_C_sf"/>
</dbReference>
<feature type="domain" description="Histidine kinase" evidence="14">
    <location>
        <begin position="230"/>
        <end position="444"/>
    </location>
</feature>
<evidence type="ECO:0000256" key="6">
    <source>
        <dbReference type="ARBA" id="ARBA00022692"/>
    </source>
</evidence>
<dbReference type="KEGG" id="hyl:LPB072_19050"/>
<dbReference type="AlphaFoldDB" id="A0A167IPJ2"/>
<dbReference type="EMBL" id="CP017476">
    <property type="protein sequence ID" value="AOW14610.1"/>
    <property type="molecule type" value="Genomic_DNA"/>
</dbReference>
<keyword evidence="6 13" id="KW-0812">Transmembrane</keyword>
<sequence>MALGIRHSLRARLLGLLLLAILLTALAQAFVVYREARAEADSIFDYHMQQMAQALRTGVSMPDLPALDEELTTDKGFDFLVQVWSNDGLSVFQSRAGAALPQRAVLGFSEVRVRNIPYRVFSMQTRSQVIQVAQDMGPRRAMARSLAWRTITPILWMAPLLMLVAWWAVSASLRPVERVRAQVASREADELSSVAEQGLPDEIRPLVHELNLLFDRVRNAFEAQQHFVSDAAHELRSPLAALRLQVQGLQRARDDESRQVALDRLLSGIDRATRLVEQLLMLARQEAGMATGSPPQAVVLSDLVRMGMAEANPLAQLKHIDLGLCDADDSLLLGQPEALRILLRNLLDNAIKYTPEGGQVDVSVRREGSLLMLSVDDSGPGIPDAERSRVFDRFYRIQGAVAGGSGLGLAIVNAIARAHGAQLALAQAASLGGLRVELRFPVHG</sequence>
<gene>
    <name evidence="16" type="ORF">LPB072_19050</name>
    <name evidence="17" type="ORF">LPB72_05500</name>
</gene>
<dbReference type="Pfam" id="PF08521">
    <property type="entry name" value="2CSK_N"/>
    <property type="match status" value="1"/>
</dbReference>
<comment type="catalytic activity">
    <reaction evidence="1">
        <text>ATP + protein L-histidine = ADP + protein N-phospho-L-histidine.</text>
        <dbReference type="EC" id="2.7.13.3"/>
    </reaction>
</comment>
<dbReference type="InterPro" id="IPR036097">
    <property type="entry name" value="HisK_dim/P_sf"/>
</dbReference>
<keyword evidence="11" id="KW-0902">Two-component regulatory system</keyword>
<dbReference type="CDD" id="cd00075">
    <property type="entry name" value="HATPase"/>
    <property type="match status" value="1"/>
</dbReference>
<name>A0A167IPJ2_9BURK</name>
<dbReference type="EC" id="2.7.13.3" evidence="3"/>
<keyword evidence="5" id="KW-0808">Transferase</keyword>
<evidence type="ECO:0000256" key="4">
    <source>
        <dbReference type="ARBA" id="ARBA00022553"/>
    </source>
</evidence>
<evidence type="ECO:0000313" key="19">
    <source>
        <dbReference type="Proteomes" id="UP000185680"/>
    </source>
</evidence>
<evidence type="ECO:0000256" key="10">
    <source>
        <dbReference type="ARBA" id="ARBA00022989"/>
    </source>
</evidence>
<dbReference type="Gene3D" id="3.30.565.10">
    <property type="entry name" value="Histidine kinase-like ATPase, C-terminal domain"/>
    <property type="match status" value="1"/>
</dbReference>
<dbReference type="PANTHER" id="PTHR45436">
    <property type="entry name" value="SENSOR HISTIDINE KINASE YKOH"/>
    <property type="match status" value="1"/>
</dbReference>
<evidence type="ECO:0000256" key="12">
    <source>
        <dbReference type="ARBA" id="ARBA00023136"/>
    </source>
</evidence>
<evidence type="ECO:0000256" key="1">
    <source>
        <dbReference type="ARBA" id="ARBA00000085"/>
    </source>
</evidence>
<evidence type="ECO:0000259" key="15">
    <source>
        <dbReference type="PROSITE" id="PS50885"/>
    </source>
</evidence>
<dbReference type="PROSITE" id="PS50109">
    <property type="entry name" value="HIS_KIN"/>
    <property type="match status" value="1"/>
</dbReference>
<dbReference type="Pfam" id="PF02518">
    <property type="entry name" value="HATPase_c"/>
    <property type="match status" value="1"/>
</dbReference>
<keyword evidence="12 13" id="KW-0472">Membrane</keyword>
<dbReference type="STRING" id="1763535.LPB072_19050"/>
<dbReference type="SUPFAM" id="SSF47384">
    <property type="entry name" value="Homodimeric domain of signal transducing histidine kinase"/>
    <property type="match status" value="1"/>
</dbReference>
<evidence type="ECO:0000313" key="18">
    <source>
        <dbReference type="Proteomes" id="UP000185657"/>
    </source>
</evidence>
<dbReference type="InterPro" id="IPR013727">
    <property type="entry name" value="2CSK_N"/>
</dbReference>
<dbReference type="GO" id="GO:0005886">
    <property type="term" value="C:plasma membrane"/>
    <property type="evidence" value="ECO:0007669"/>
    <property type="project" value="TreeGrafter"/>
</dbReference>
<keyword evidence="9" id="KW-0067">ATP-binding</keyword>
<evidence type="ECO:0000256" key="5">
    <source>
        <dbReference type="ARBA" id="ARBA00022679"/>
    </source>
</evidence>
<dbReference type="CDD" id="cd00082">
    <property type="entry name" value="HisKA"/>
    <property type="match status" value="1"/>
</dbReference>
<evidence type="ECO:0000256" key="8">
    <source>
        <dbReference type="ARBA" id="ARBA00022777"/>
    </source>
</evidence>
<keyword evidence="4" id="KW-0597">Phosphoprotein</keyword>
<dbReference type="SMART" id="SM00388">
    <property type="entry name" value="HisKA"/>
    <property type="match status" value="1"/>
</dbReference>
<feature type="domain" description="HAMP" evidence="15">
    <location>
        <begin position="170"/>
        <end position="222"/>
    </location>
</feature>
<dbReference type="GO" id="GO:0000155">
    <property type="term" value="F:phosphorelay sensor kinase activity"/>
    <property type="evidence" value="ECO:0007669"/>
    <property type="project" value="InterPro"/>
</dbReference>
<dbReference type="OrthoDB" id="8554694at2"/>
<keyword evidence="10 13" id="KW-1133">Transmembrane helix</keyword>
<dbReference type="EMBL" id="LVWD01000004">
    <property type="protein sequence ID" value="OAD43293.1"/>
    <property type="molecule type" value="Genomic_DNA"/>
</dbReference>
<dbReference type="PRINTS" id="PR00344">
    <property type="entry name" value="BCTRLSENSOR"/>
</dbReference>
<evidence type="ECO:0000256" key="11">
    <source>
        <dbReference type="ARBA" id="ARBA00023012"/>
    </source>
</evidence>
<evidence type="ECO:0000256" key="2">
    <source>
        <dbReference type="ARBA" id="ARBA00004141"/>
    </source>
</evidence>
<reference evidence="16 19" key="2">
    <citation type="submission" date="2016-10" db="EMBL/GenBank/DDBJ databases">
        <title>Hydorgenophaga sp. LPB0072 isolated from gastropod.</title>
        <authorList>
            <person name="Kim E."/>
            <person name="Yi H."/>
        </authorList>
    </citation>
    <scope>NUCLEOTIDE SEQUENCE [LARGE SCALE GENOMIC DNA]</scope>
    <source>
        <strain evidence="16 19">LPB0072</strain>
    </source>
</reference>
<dbReference type="SUPFAM" id="SSF55874">
    <property type="entry name" value="ATPase domain of HSP90 chaperone/DNA topoisomerase II/histidine kinase"/>
    <property type="match status" value="1"/>
</dbReference>
<dbReference type="InterPro" id="IPR003594">
    <property type="entry name" value="HATPase_dom"/>
</dbReference>
<dbReference type="GO" id="GO:0005524">
    <property type="term" value="F:ATP binding"/>
    <property type="evidence" value="ECO:0007669"/>
    <property type="project" value="UniProtKB-KW"/>
</dbReference>
<dbReference type="Gene3D" id="1.20.5.1040">
    <property type="entry name" value="Sensor protein qsec"/>
    <property type="match status" value="1"/>
</dbReference>
<dbReference type="InterPro" id="IPR003661">
    <property type="entry name" value="HisK_dim/P_dom"/>
</dbReference>
<evidence type="ECO:0000256" key="3">
    <source>
        <dbReference type="ARBA" id="ARBA00012438"/>
    </source>
</evidence>
<evidence type="ECO:0000313" key="17">
    <source>
        <dbReference type="EMBL" id="OAD43293.1"/>
    </source>
</evidence>
<dbReference type="Proteomes" id="UP000185680">
    <property type="component" value="Chromosome"/>
</dbReference>
<dbReference type="Gene3D" id="1.10.287.130">
    <property type="match status" value="1"/>
</dbReference>
<protein>
    <recommendedName>
        <fullName evidence="3">histidine kinase</fullName>
        <ecNumber evidence="3">2.7.13.3</ecNumber>
    </recommendedName>
</protein>
<feature type="transmembrane region" description="Helical" evidence="13">
    <location>
        <begin position="146"/>
        <end position="169"/>
    </location>
</feature>
<accession>A0A167IPJ2</accession>
<dbReference type="RefSeq" id="WP_066086939.1">
    <property type="nucleotide sequence ID" value="NZ_CP017476.1"/>
</dbReference>
<dbReference type="PANTHER" id="PTHR45436:SF14">
    <property type="entry name" value="SENSOR PROTEIN QSEC"/>
    <property type="match status" value="1"/>
</dbReference>
<evidence type="ECO:0000313" key="16">
    <source>
        <dbReference type="EMBL" id="AOW14610.1"/>
    </source>
</evidence>
<evidence type="ECO:0000256" key="13">
    <source>
        <dbReference type="SAM" id="Phobius"/>
    </source>
</evidence>
<dbReference type="InterPro" id="IPR004358">
    <property type="entry name" value="Sig_transdc_His_kin-like_C"/>
</dbReference>
<keyword evidence="18" id="KW-1185">Reference proteome</keyword>
<evidence type="ECO:0000259" key="14">
    <source>
        <dbReference type="PROSITE" id="PS50109"/>
    </source>
</evidence>
<dbReference type="Pfam" id="PF00512">
    <property type="entry name" value="HisKA"/>
    <property type="match status" value="1"/>
</dbReference>